<dbReference type="InterPro" id="IPR052220">
    <property type="entry name" value="METTL25"/>
</dbReference>
<dbReference type="Proteomes" id="UP001447188">
    <property type="component" value="Unassembled WGS sequence"/>
</dbReference>
<dbReference type="Pfam" id="PF13679">
    <property type="entry name" value="Methyltransf_32"/>
    <property type="match status" value="1"/>
</dbReference>
<protein>
    <recommendedName>
        <fullName evidence="2">Methyltransferase domain-containing protein</fullName>
    </recommendedName>
</protein>
<dbReference type="InterPro" id="IPR029063">
    <property type="entry name" value="SAM-dependent_MTases_sf"/>
</dbReference>
<dbReference type="PANTHER" id="PTHR12496:SF0">
    <property type="entry name" value="METHYLTRANSFERASE DOMAIN-CONTAINING PROTEIN"/>
    <property type="match status" value="1"/>
</dbReference>
<organism evidence="3 4">
    <name type="scientific">Discina gigas</name>
    <dbReference type="NCBI Taxonomy" id="1032678"/>
    <lineage>
        <taxon>Eukaryota</taxon>
        <taxon>Fungi</taxon>
        <taxon>Dikarya</taxon>
        <taxon>Ascomycota</taxon>
        <taxon>Pezizomycotina</taxon>
        <taxon>Pezizomycetes</taxon>
        <taxon>Pezizales</taxon>
        <taxon>Discinaceae</taxon>
        <taxon>Discina</taxon>
    </lineage>
</organism>
<accession>A0ABR3GWD2</accession>
<evidence type="ECO:0000313" key="4">
    <source>
        <dbReference type="Proteomes" id="UP001447188"/>
    </source>
</evidence>
<dbReference type="SUPFAM" id="SSF53335">
    <property type="entry name" value="S-adenosyl-L-methionine-dependent methyltransferases"/>
    <property type="match status" value="1"/>
</dbReference>
<evidence type="ECO:0000259" key="2">
    <source>
        <dbReference type="Pfam" id="PF13679"/>
    </source>
</evidence>
<dbReference type="Gene3D" id="3.40.50.150">
    <property type="entry name" value="Vaccinia Virus protein VP39"/>
    <property type="match status" value="1"/>
</dbReference>
<sequence>MASCQPQFQSQRQPLPLPPQFTTVDDYITSLLVFSRNSLFQTLCGGVHILDFFTRDSPDSSSPQPQDLYHTILPTEWISYFSTRVLEDILELILRTEPSDIDPNCPESLTSFIADVRSHSLRREFVKKERVRKAVRKSMGAGRKDGEEWALNAGMKPKKIHEVENFSEFIDDLVVDIAQQSGKNGKITHILDFGSGQAYLSRTLAKKYNHHVVGIESRTANIAGAREMDVRFDNLAKKRERKKKKKGKGQDGTEKILAKEKEEEEEEVVGGSLQYIEKRIEDGNLGEVVSAIRDMGVSVEKEVMEAGACNGDDSCTAGGSEETSGIRVAKALDRVLENGVESYDKRLLLISLHSCGNLVHHALKAFIATPEVKAIALIGCCYNLMTEKLGPTYKPPYRTKHPRLVATSTFTDPHGFPLSNLFTTENISLNITARMMACQAPQNWTKETSAAFFTRHFFRALLQRIFADKGLLSDSSPSSESGEMGSGGQPIIIGSLRKKCYESFPSYVFGAMDKLGWDGKVHVTKEEVCRYEDRFAERKKDLSVMWCLMAFCAGVVESLVVVDRYIYLCEEGVQDVWVEAAFEYAESPRNLVVVGVR</sequence>
<gene>
    <name evidence="3" type="ORF">Q9L58_000946</name>
</gene>
<name>A0ABR3GWD2_9PEZI</name>
<proteinExistence type="predicted"/>
<dbReference type="InterPro" id="IPR025714">
    <property type="entry name" value="Methyltranfer_dom"/>
</dbReference>
<feature type="domain" description="Methyltransferase" evidence="2">
    <location>
        <begin position="158"/>
        <end position="387"/>
    </location>
</feature>
<feature type="region of interest" description="Disordered" evidence="1">
    <location>
        <begin position="239"/>
        <end position="262"/>
    </location>
</feature>
<dbReference type="EMBL" id="JBBBZM010000006">
    <property type="protein sequence ID" value="KAL0640118.1"/>
    <property type="molecule type" value="Genomic_DNA"/>
</dbReference>
<dbReference type="PANTHER" id="PTHR12496">
    <property type="entry name" value="CGI-41 METHYLTRANSFERASE"/>
    <property type="match status" value="1"/>
</dbReference>
<keyword evidence="4" id="KW-1185">Reference proteome</keyword>
<comment type="caution">
    <text evidence="3">The sequence shown here is derived from an EMBL/GenBank/DDBJ whole genome shotgun (WGS) entry which is preliminary data.</text>
</comment>
<reference evidence="3 4" key="1">
    <citation type="submission" date="2024-02" db="EMBL/GenBank/DDBJ databases">
        <title>Discinaceae phylogenomics.</title>
        <authorList>
            <person name="Dirks A.C."/>
            <person name="James T.Y."/>
        </authorList>
    </citation>
    <scope>NUCLEOTIDE SEQUENCE [LARGE SCALE GENOMIC DNA]</scope>
    <source>
        <strain evidence="3 4">ACD0624</strain>
    </source>
</reference>
<feature type="compositionally biased region" description="Basic and acidic residues" evidence="1">
    <location>
        <begin position="248"/>
        <end position="261"/>
    </location>
</feature>
<evidence type="ECO:0000313" key="3">
    <source>
        <dbReference type="EMBL" id="KAL0640118.1"/>
    </source>
</evidence>
<evidence type="ECO:0000256" key="1">
    <source>
        <dbReference type="SAM" id="MobiDB-lite"/>
    </source>
</evidence>